<feature type="transmembrane region" description="Helical" evidence="1">
    <location>
        <begin position="273"/>
        <end position="293"/>
    </location>
</feature>
<protein>
    <recommendedName>
        <fullName evidence="4">THH1/TOM1/TOM3 domain-containing protein</fullName>
    </recommendedName>
</protein>
<feature type="transmembrane region" description="Helical" evidence="1">
    <location>
        <begin position="81"/>
        <end position="99"/>
    </location>
</feature>
<organism evidence="2 3">
    <name type="scientific">Planoprotostelium fungivorum</name>
    <dbReference type="NCBI Taxonomy" id="1890364"/>
    <lineage>
        <taxon>Eukaryota</taxon>
        <taxon>Amoebozoa</taxon>
        <taxon>Evosea</taxon>
        <taxon>Variosea</taxon>
        <taxon>Cavosteliida</taxon>
        <taxon>Cavosteliaceae</taxon>
        <taxon>Planoprotostelium</taxon>
    </lineage>
</organism>
<dbReference type="AlphaFoldDB" id="A0A2P6NDU1"/>
<feature type="transmembrane region" description="Helical" evidence="1">
    <location>
        <begin position="213"/>
        <end position="236"/>
    </location>
</feature>
<feature type="transmembrane region" description="Helical" evidence="1">
    <location>
        <begin position="39"/>
        <end position="61"/>
    </location>
</feature>
<keyword evidence="1" id="KW-0812">Transmembrane</keyword>
<keyword evidence="1" id="KW-0472">Membrane</keyword>
<dbReference type="Proteomes" id="UP000241769">
    <property type="component" value="Unassembled WGS sequence"/>
</dbReference>
<gene>
    <name evidence="2" type="ORF">PROFUN_10337</name>
</gene>
<evidence type="ECO:0000313" key="2">
    <source>
        <dbReference type="EMBL" id="PRP82129.1"/>
    </source>
</evidence>
<feature type="transmembrane region" description="Helical" evidence="1">
    <location>
        <begin position="305"/>
        <end position="324"/>
    </location>
</feature>
<comment type="caution">
    <text evidence="2">The sequence shown here is derived from an EMBL/GenBank/DDBJ whole genome shotgun (WGS) entry which is preliminary data.</text>
</comment>
<name>A0A2P6NDU1_9EUKA</name>
<evidence type="ECO:0008006" key="4">
    <source>
        <dbReference type="Google" id="ProtNLM"/>
    </source>
</evidence>
<keyword evidence="1" id="KW-1133">Transmembrane helix</keyword>
<keyword evidence="3" id="KW-1185">Reference proteome</keyword>
<dbReference type="EMBL" id="MDYQ01000110">
    <property type="protein sequence ID" value="PRP82129.1"/>
    <property type="molecule type" value="Genomic_DNA"/>
</dbReference>
<reference evidence="2 3" key="1">
    <citation type="journal article" date="2018" name="Genome Biol. Evol.">
        <title>Multiple Roots of Fruiting Body Formation in Amoebozoa.</title>
        <authorList>
            <person name="Hillmann F."/>
            <person name="Forbes G."/>
            <person name="Novohradska S."/>
            <person name="Ferling I."/>
            <person name="Riege K."/>
            <person name="Groth M."/>
            <person name="Westermann M."/>
            <person name="Marz M."/>
            <person name="Spaller T."/>
            <person name="Winckler T."/>
            <person name="Schaap P."/>
            <person name="Glockner G."/>
        </authorList>
    </citation>
    <scope>NUCLEOTIDE SEQUENCE [LARGE SCALE GENOMIC DNA]</scope>
    <source>
        <strain evidence="2 3">Jena</strain>
    </source>
</reference>
<evidence type="ECO:0000313" key="3">
    <source>
        <dbReference type="Proteomes" id="UP000241769"/>
    </source>
</evidence>
<proteinExistence type="predicted"/>
<feature type="transmembrane region" description="Helical" evidence="1">
    <location>
        <begin position="182"/>
        <end position="201"/>
    </location>
</feature>
<sequence length="328" mass="37141">MNDGQCRCFISWVPLGTYGGPWDCQGDLDTDTRAHPAHLFFQCLSGIGFGIFLILSVWRLILELLRANKKTTVRAVTIHNITKISLSIITALCVVQFVLSVDFAGAEGRLNPQTFFSLLLLQSWLEMALFASILFHWAEMYSYTMRSIKNKEMISKINANYPATFTVEELLSNVSFLNKFRIPFVICGSISLALTIFNIVVELKGTNWALYDTMVLVVYLYYALVWLGFSISFLVYGQRLTRLMSGALSHQAKKVISSHIPDTNRSLQMTIQLSVIVFVAMIDKILSAVYQLAIYRKERDILTNMLWGPIKDVIVLFFVTGGMLEVKL</sequence>
<accession>A0A2P6NDU1</accession>
<evidence type="ECO:0000256" key="1">
    <source>
        <dbReference type="SAM" id="Phobius"/>
    </source>
</evidence>
<feature type="transmembrane region" description="Helical" evidence="1">
    <location>
        <begin position="119"/>
        <end position="138"/>
    </location>
</feature>
<dbReference type="InParanoid" id="A0A2P6NDU1"/>